<accession>A0A3P7NPJ3</accession>
<organism evidence="2 3">
    <name type="scientific">Dibothriocephalus latus</name>
    <name type="common">Fish tapeworm</name>
    <name type="synonym">Diphyllobothrium latum</name>
    <dbReference type="NCBI Taxonomy" id="60516"/>
    <lineage>
        <taxon>Eukaryota</taxon>
        <taxon>Metazoa</taxon>
        <taxon>Spiralia</taxon>
        <taxon>Lophotrochozoa</taxon>
        <taxon>Platyhelminthes</taxon>
        <taxon>Cestoda</taxon>
        <taxon>Eucestoda</taxon>
        <taxon>Diphyllobothriidea</taxon>
        <taxon>Diphyllobothriidae</taxon>
        <taxon>Dibothriocephalus</taxon>
    </lineage>
</organism>
<feature type="region of interest" description="Disordered" evidence="1">
    <location>
        <begin position="1"/>
        <end position="37"/>
    </location>
</feature>
<proteinExistence type="predicted"/>
<evidence type="ECO:0000313" key="3">
    <source>
        <dbReference type="Proteomes" id="UP000281553"/>
    </source>
</evidence>
<feature type="compositionally biased region" description="Basic and acidic residues" evidence="1">
    <location>
        <begin position="20"/>
        <end position="29"/>
    </location>
</feature>
<gene>
    <name evidence="2" type="ORF">DILT_LOCUS16897</name>
</gene>
<dbReference type="OrthoDB" id="10640332at2759"/>
<dbReference type="EMBL" id="UYRU01087940">
    <property type="protein sequence ID" value="VDN35927.1"/>
    <property type="molecule type" value="Genomic_DNA"/>
</dbReference>
<dbReference type="AlphaFoldDB" id="A0A3P7NPJ3"/>
<keyword evidence="3" id="KW-1185">Reference proteome</keyword>
<protein>
    <submittedName>
        <fullName evidence="2">Uncharacterized protein</fullName>
    </submittedName>
</protein>
<sequence>MNINTAIRSGINRMNIRPPRPADTDDEAGRSSQQDASADGVRLIPLLPRRYLAIAVFVAVKSLRVGNPRYRVGLAFGQLIGSLTAKRSTRR</sequence>
<evidence type="ECO:0000256" key="1">
    <source>
        <dbReference type="SAM" id="MobiDB-lite"/>
    </source>
</evidence>
<dbReference type="Proteomes" id="UP000281553">
    <property type="component" value="Unassembled WGS sequence"/>
</dbReference>
<name>A0A3P7NPJ3_DIBLA</name>
<reference evidence="2 3" key="1">
    <citation type="submission" date="2018-11" db="EMBL/GenBank/DDBJ databases">
        <authorList>
            <consortium name="Pathogen Informatics"/>
        </authorList>
    </citation>
    <scope>NUCLEOTIDE SEQUENCE [LARGE SCALE GENOMIC DNA]</scope>
</reference>
<evidence type="ECO:0000313" key="2">
    <source>
        <dbReference type="EMBL" id="VDN35927.1"/>
    </source>
</evidence>